<comment type="cofactor">
    <cofactor evidence="2">
        <name>L-ascorbate</name>
        <dbReference type="ChEBI" id="CHEBI:38290"/>
    </cofactor>
</comment>
<feature type="domain" description="TauD/TfdA-like" evidence="10">
    <location>
        <begin position="202"/>
        <end position="454"/>
    </location>
</feature>
<evidence type="ECO:0000259" key="11">
    <source>
        <dbReference type="Pfam" id="PF06155"/>
    </source>
</evidence>
<keyword evidence="5" id="KW-0479">Metal-binding</keyword>
<dbReference type="Proteomes" id="UP000515135">
    <property type="component" value="Unplaced"/>
</dbReference>
<evidence type="ECO:0000256" key="9">
    <source>
        <dbReference type="ARBA" id="ARBA00023004"/>
    </source>
</evidence>
<dbReference type="RefSeq" id="XP_019616725.1">
    <property type="nucleotide sequence ID" value="XM_019761166.1"/>
</dbReference>
<keyword evidence="9" id="KW-0408">Iron</keyword>
<evidence type="ECO:0000256" key="7">
    <source>
        <dbReference type="ARBA" id="ARBA00022964"/>
    </source>
</evidence>
<evidence type="ECO:0000256" key="3">
    <source>
        <dbReference type="ARBA" id="ARBA00005022"/>
    </source>
</evidence>
<protein>
    <submittedName>
        <fullName evidence="13">Gamma-butyrobetaine dioxygenase-like isoform X1</fullName>
    </submittedName>
</protein>
<organism evidence="12 13">
    <name type="scientific">Branchiostoma belcheri</name>
    <name type="common">Amphioxus</name>
    <dbReference type="NCBI Taxonomy" id="7741"/>
    <lineage>
        <taxon>Eukaryota</taxon>
        <taxon>Metazoa</taxon>
        <taxon>Chordata</taxon>
        <taxon>Cephalochordata</taxon>
        <taxon>Leptocardii</taxon>
        <taxon>Amphioxiformes</taxon>
        <taxon>Branchiostomatidae</taxon>
        <taxon>Branchiostoma</taxon>
    </lineage>
</organism>
<comment type="similarity">
    <text evidence="4">Belongs to the gamma-BBH/TMLD family.</text>
</comment>
<dbReference type="GO" id="GO:0046872">
    <property type="term" value="F:metal ion binding"/>
    <property type="evidence" value="ECO:0007669"/>
    <property type="project" value="UniProtKB-KW"/>
</dbReference>
<dbReference type="Gene3D" id="3.60.130.10">
    <property type="entry name" value="Clavaminate synthase-like"/>
    <property type="match status" value="1"/>
</dbReference>
<evidence type="ECO:0000313" key="13">
    <source>
        <dbReference type="RefSeq" id="XP_019616725.1"/>
    </source>
</evidence>
<accession>A0A6P4XJL6</accession>
<dbReference type="GO" id="GO:0045329">
    <property type="term" value="P:carnitine biosynthetic process"/>
    <property type="evidence" value="ECO:0007669"/>
    <property type="project" value="UniProtKB-UniPathway"/>
</dbReference>
<evidence type="ECO:0000256" key="8">
    <source>
        <dbReference type="ARBA" id="ARBA00023002"/>
    </source>
</evidence>
<evidence type="ECO:0000256" key="6">
    <source>
        <dbReference type="ARBA" id="ARBA00022873"/>
    </source>
</evidence>
<evidence type="ECO:0000256" key="4">
    <source>
        <dbReference type="ARBA" id="ARBA00008654"/>
    </source>
</evidence>
<dbReference type="KEGG" id="bbel:109464228"/>
<dbReference type="PANTHER" id="PTHR10696">
    <property type="entry name" value="GAMMA-BUTYROBETAINE HYDROXYLASE-RELATED"/>
    <property type="match status" value="1"/>
</dbReference>
<feature type="domain" description="Gamma-butyrobetaine hydroxylase-like N-terminal" evidence="11">
    <location>
        <begin position="99"/>
        <end position="180"/>
    </location>
</feature>
<name>A0A6P4XJL6_BRABE</name>
<dbReference type="UniPathway" id="UPA00118"/>
<keyword evidence="6" id="KW-0124">Carnitine biosynthesis</keyword>
<dbReference type="OrthoDB" id="406634at2759"/>
<reference evidence="13" key="1">
    <citation type="submission" date="2025-08" db="UniProtKB">
        <authorList>
            <consortium name="RefSeq"/>
        </authorList>
    </citation>
    <scope>IDENTIFICATION</scope>
    <source>
        <tissue evidence="13">Gonad</tissue>
    </source>
</reference>
<evidence type="ECO:0000256" key="2">
    <source>
        <dbReference type="ARBA" id="ARBA00001961"/>
    </source>
</evidence>
<dbReference type="FunFam" id="3.60.130.10:FF:000001">
    <property type="entry name" value="Trimethyllysine dioxygenase, mitochondrial"/>
    <property type="match status" value="1"/>
</dbReference>
<dbReference type="InterPro" id="IPR042098">
    <property type="entry name" value="TauD-like_sf"/>
</dbReference>
<dbReference type="InterPro" id="IPR010376">
    <property type="entry name" value="GBBH-like_N"/>
</dbReference>
<dbReference type="GeneID" id="109464228"/>
<dbReference type="Pfam" id="PF06155">
    <property type="entry name" value="GBBH-like_N"/>
    <property type="match status" value="1"/>
</dbReference>
<sequence>MALSVLLRQRFAVREITSKYSRAVGASYSSGYRVGNMPTGPETLPYQVVLTRTTEQQPNAIPRAGFYPQVVAARRFTTLSENRKVQESTVMGKVALNGAARMVEVEWSDGGVSRFPYVWLRDNCQCPLCFNPDSLSRRVLMNDLDVNVSPVRVKLQANGSLLSVEWPQGHQSQYDWQWLRERCFSPQARSEREKDWQRKTQLWGAELVHNLPKADFPAILTHDRALHDFLALLDSVGLVLVQKVPCDVGQVERLANRVAYLRPTNFGKEFVVVNKPNPSDLAYTTGKLGLHTDLNFYDHKPGVQMLHCIEQTMREGGESHLVDGFSVAYQLKEENPDAFRLLTTLKVNFCNVGLDFHKFFLRQRQHTISLNDQGEVQSVSFSDQARDSILDLPADQVQPFYDALKAFDTIMYLPRNCLRFKMAAGEMIVFDNTRTLHGRSAYSLDDIRHLQGGYFDWDEIYSRMRVLKIDLGIKD</sequence>
<dbReference type="InterPro" id="IPR003819">
    <property type="entry name" value="TauD/TfdA-like"/>
</dbReference>
<dbReference type="Gene3D" id="3.30.2020.30">
    <property type="match status" value="1"/>
</dbReference>
<dbReference type="PANTHER" id="PTHR10696:SF33">
    <property type="entry name" value="GAMMA-BUTYROBETAINE DIOXYGENASE"/>
    <property type="match status" value="1"/>
</dbReference>
<comment type="cofactor">
    <cofactor evidence="1">
        <name>Fe(2+)</name>
        <dbReference type="ChEBI" id="CHEBI:29033"/>
    </cofactor>
</comment>
<dbReference type="GO" id="GO:0005739">
    <property type="term" value="C:mitochondrion"/>
    <property type="evidence" value="ECO:0007669"/>
    <property type="project" value="TreeGrafter"/>
</dbReference>
<dbReference type="Pfam" id="PF02668">
    <property type="entry name" value="TauD"/>
    <property type="match status" value="1"/>
</dbReference>
<keyword evidence="7" id="KW-0223">Dioxygenase</keyword>
<dbReference type="AlphaFoldDB" id="A0A6P4XJL6"/>
<keyword evidence="8" id="KW-0560">Oxidoreductase</keyword>
<dbReference type="FunFam" id="3.30.2020.30:FF:000002">
    <property type="entry name" value="Putative gamma-butyrobetaine dioxygenase"/>
    <property type="match status" value="1"/>
</dbReference>
<comment type="pathway">
    <text evidence="3">Amine and polyamine biosynthesis; carnitine biosynthesis.</text>
</comment>
<dbReference type="CDD" id="cd00250">
    <property type="entry name" value="CAS_like"/>
    <property type="match status" value="1"/>
</dbReference>
<dbReference type="InterPro" id="IPR038492">
    <property type="entry name" value="GBBH-like_N_sf"/>
</dbReference>
<dbReference type="GO" id="GO:0008336">
    <property type="term" value="F:gamma-butyrobetaine dioxygenase activity"/>
    <property type="evidence" value="ECO:0007669"/>
    <property type="project" value="TreeGrafter"/>
</dbReference>
<evidence type="ECO:0000313" key="12">
    <source>
        <dbReference type="Proteomes" id="UP000515135"/>
    </source>
</evidence>
<dbReference type="SUPFAM" id="SSF51197">
    <property type="entry name" value="Clavaminate synthase-like"/>
    <property type="match status" value="1"/>
</dbReference>
<gene>
    <name evidence="13" type="primary">LOC109464228</name>
</gene>
<evidence type="ECO:0000259" key="10">
    <source>
        <dbReference type="Pfam" id="PF02668"/>
    </source>
</evidence>
<proteinExistence type="inferred from homology"/>
<dbReference type="InterPro" id="IPR050411">
    <property type="entry name" value="AlphaKG_dependent_hydroxylases"/>
</dbReference>
<evidence type="ECO:0000256" key="5">
    <source>
        <dbReference type="ARBA" id="ARBA00022723"/>
    </source>
</evidence>
<evidence type="ECO:0000256" key="1">
    <source>
        <dbReference type="ARBA" id="ARBA00001954"/>
    </source>
</evidence>
<keyword evidence="12" id="KW-1185">Reference proteome</keyword>